<dbReference type="InterPro" id="IPR037682">
    <property type="entry name" value="TonB_C"/>
</dbReference>
<dbReference type="SUPFAM" id="SSF74653">
    <property type="entry name" value="TolA/TonB C-terminal domain"/>
    <property type="match status" value="1"/>
</dbReference>
<comment type="similarity">
    <text evidence="2">Belongs to the TonB family.</text>
</comment>
<dbReference type="HOGENOM" id="CLU_1969459_0_0_0"/>
<keyword evidence="6" id="KW-0812">Transmembrane</keyword>
<dbReference type="Gene3D" id="3.30.1150.10">
    <property type="match status" value="1"/>
</dbReference>
<gene>
    <name evidence="11" type="ordered locus">AciX8_4571</name>
</gene>
<evidence type="ECO:0000256" key="5">
    <source>
        <dbReference type="ARBA" id="ARBA00022519"/>
    </source>
</evidence>
<dbReference type="Proteomes" id="UP000007113">
    <property type="component" value="Chromosome"/>
</dbReference>
<dbReference type="STRING" id="682795.AciX8_4571"/>
<dbReference type="GO" id="GO:0055085">
    <property type="term" value="P:transmembrane transport"/>
    <property type="evidence" value="ECO:0007669"/>
    <property type="project" value="InterPro"/>
</dbReference>
<feature type="domain" description="TonB C-terminal" evidence="10">
    <location>
        <begin position="48"/>
        <end position="142"/>
    </location>
</feature>
<dbReference type="eggNOG" id="COG0810">
    <property type="taxonomic scope" value="Bacteria"/>
</dbReference>
<dbReference type="PROSITE" id="PS52015">
    <property type="entry name" value="TONB_CTD"/>
    <property type="match status" value="1"/>
</dbReference>
<organism evidence="11 12">
    <name type="scientific">Granulicella mallensis (strain ATCC BAA-1857 / DSM 23137 / MP5ACTX8)</name>
    <dbReference type="NCBI Taxonomy" id="682795"/>
    <lineage>
        <taxon>Bacteria</taxon>
        <taxon>Pseudomonadati</taxon>
        <taxon>Acidobacteriota</taxon>
        <taxon>Terriglobia</taxon>
        <taxon>Terriglobales</taxon>
        <taxon>Acidobacteriaceae</taxon>
        <taxon>Granulicella</taxon>
    </lineage>
</organism>
<dbReference type="InterPro" id="IPR051045">
    <property type="entry name" value="TonB-dependent_transducer"/>
</dbReference>
<dbReference type="GO" id="GO:0031992">
    <property type="term" value="F:energy transducer activity"/>
    <property type="evidence" value="ECO:0007669"/>
    <property type="project" value="TreeGrafter"/>
</dbReference>
<accession>G8NVT9</accession>
<evidence type="ECO:0000256" key="7">
    <source>
        <dbReference type="ARBA" id="ARBA00022927"/>
    </source>
</evidence>
<keyword evidence="4" id="KW-1003">Cell membrane</keyword>
<evidence type="ECO:0000259" key="10">
    <source>
        <dbReference type="PROSITE" id="PS52015"/>
    </source>
</evidence>
<evidence type="ECO:0000256" key="1">
    <source>
        <dbReference type="ARBA" id="ARBA00004383"/>
    </source>
</evidence>
<protein>
    <submittedName>
        <fullName evidence="11">TonB family protein</fullName>
    </submittedName>
</protein>
<proteinExistence type="inferred from homology"/>
<dbReference type="GO" id="GO:0098797">
    <property type="term" value="C:plasma membrane protein complex"/>
    <property type="evidence" value="ECO:0007669"/>
    <property type="project" value="TreeGrafter"/>
</dbReference>
<evidence type="ECO:0000256" key="6">
    <source>
        <dbReference type="ARBA" id="ARBA00022692"/>
    </source>
</evidence>
<dbReference type="PANTHER" id="PTHR33446">
    <property type="entry name" value="PROTEIN TONB-RELATED"/>
    <property type="match status" value="1"/>
</dbReference>
<dbReference type="NCBIfam" id="TIGR01352">
    <property type="entry name" value="tonB_Cterm"/>
    <property type="match status" value="1"/>
</dbReference>
<dbReference type="PANTHER" id="PTHR33446:SF2">
    <property type="entry name" value="PROTEIN TONB"/>
    <property type="match status" value="1"/>
</dbReference>
<keyword evidence="8" id="KW-1133">Transmembrane helix</keyword>
<keyword evidence="7" id="KW-0653">Protein transport</keyword>
<dbReference type="AlphaFoldDB" id="G8NVT9"/>
<dbReference type="EMBL" id="CP003130">
    <property type="protein sequence ID" value="AEU38842.1"/>
    <property type="molecule type" value="Genomic_DNA"/>
</dbReference>
<sequence length="148" mass="15313">MRFLSGTMVQAACLAATVAMRGQDTGAAAGGASTSNQTPPNKTVRIAGGVIAGHIQTLIPPAYPPEAKAAGVGGTVILHAVIGQDGKIQLLKVVSGPDLLQQAALDAVRQWTYKPYLLNGQPISVDTTIMVNFNLNKPKPVSPSEMNP</sequence>
<evidence type="ECO:0000313" key="12">
    <source>
        <dbReference type="Proteomes" id="UP000007113"/>
    </source>
</evidence>
<keyword evidence="12" id="KW-1185">Reference proteome</keyword>
<keyword evidence="9" id="KW-0472">Membrane</keyword>
<evidence type="ECO:0000313" key="11">
    <source>
        <dbReference type="EMBL" id="AEU38842.1"/>
    </source>
</evidence>
<dbReference type="InterPro" id="IPR006260">
    <property type="entry name" value="TonB/TolA_C"/>
</dbReference>
<keyword evidence="3" id="KW-0813">Transport</keyword>
<evidence type="ECO:0000256" key="9">
    <source>
        <dbReference type="ARBA" id="ARBA00023136"/>
    </source>
</evidence>
<evidence type="ECO:0000256" key="8">
    <source>
        <dbReference type="ARBA" id="ARBA00022989"/>
    </source>
</evidence>
<evidence type="ECO:0000256" key="4">
    <source>
        <dbReference type="ARBA" id="ARBA00022475"/>
    </source>
</evidence>
<reference evidence="11 12" key="1">
    <citation type="submission" date="2011-11" db="EMBL/GenBank/DDBJ databases">
        <title>Complete sequence of Granulicella mallensis MP5ACTX8.</title>
        <authorList>
            <consortium name="US DOE Joint Genome Institute"/>
            <person name="Lucas S."/>
            <person name="Copeland A."/>
            <person name="Lapidus A."/>
            <person name="Cheng J.-F."/>
            <person name="Goodwin L."/>
            <person name="Pitluck S."/>
            <person name="Peters L."/>
            <person name="Lu M."/>
            <person name="Detter J.C."/>
            <person name="Han C."/>
            <person name="Tapia R."/>
            <person name="Land M."/>
            <person name="Hauser L."/>
            <person name="Kyrpides N."/>
            <person name="Ivanova N."/>
            <person name="Mikhailova N."/>
            <person name="Pagani I."/>
            <person name="Rawat S."/>
            <person name="Mannisto M."/>
            <person name="Haggblom M."/>
            <person name="Woyke T."/>
        </authorList>
    </citation>
    <scope>NUCLEOTIDE SEQUENCE [LARGE SCALE GENOMIC DNA]</scope>
    <source>
        <strain evidence="12">ATCC BAA-1857 / DSM 23137 / MP5ACTX8</strain>
    </source>
</reference>
<keyword evidence="5" id="KW-0997">Cell inner membrane</keyword>
<dbReference type="KEGG" id="gma:AciX8_4571"/>
<name>G8NVT9_GRAMM</name>
<dbReference type="GO" id="GO:0015031">
    <property type="term" value="P:protein transport"/>
    <property type="evidence" value="ECO:0007669"/>
    <property type="project" value="UniProtKB-KW"/>
</dbReference>
<comment type="subcellular location">
    <subcellularLocation>
        <location evidence="1">Cell inner membrane</location>
        <topology evidence="1">Single-pass membrane protein</topology>
        <orientation evidence="1">Periplasmic side</orientation>
    </subcellularLocation>
</comment>
<dbReference type="OrthoDB" id="123206at2"/>
<evidence type="ECO:0000256" key="2">
    <source>
        <dbReference type="ARBA" id="ARBA00006555"/>
    </source>
</evidence>
<evidence type="ECO:0000256" key="3">
    <source>
        <dbReference type="ARBA" id="ARBA00022448"/>
    </source>
</evidence>
<dbReference type="Pfam" id="PF03544">
    <property type="entry name" value="TonB_C"/>
    <property type="match status" value="1"/>
</dbReference>